<feature type="compositionally biased region" description="Polar residues" evidence="1">
    <location>
        <begin position="212"/>
        <end position="233"/>
    </location>
</feature>
<dbReference type="CDD" id="cd09272">
    <property type="entry name" value="RNase_HI_RT_Ty1"/>
    <property type="match status" value="1"/>
</dbReference>
<dbReference type="Gene3D" id="3.30.420.10">
    <property type="entry name" value="Ribonuclease H-like superfamily/Ribonuclease H"/>
    <property type="match status" value="1"/>
</dbReference>
<dbReference type="SUPFAM" id="SSF56672">
    <property type="entry name" value="DNA/RNA polymerases"/>
    <property type="match status" value="1"/>
</dbReference>
<dbReference type="SUPFAM" id="SSF53098">
    <property type="entry name" value="Ribonuclease H-like"/>
    <property type="match status" value="1"/>
</dbReference>
<feature type="compositionally biased region" description="Basic and acidic residues" evidence="1">
    <location>
        <begin position="516"/>
        <end position="529"/>
    </location>
</feature>
<accession>A0ABQ5A0W8</accession>
<feature type="region of interest" description="Disordered" evidence="1">
    <location>
        <begin position="212"/>
        <end position="242"/>
    </location>
</feature>
<reference evidence="4" key="2">
    <citation type="submission" date="2022-01" db="EMBL/GenBank/DDBJ databases">
        <authorList>
            <person name="Yamashiro T."/>
            <person name="Shiraishi A."/>
            <person name="Satake H."/>
            <person name="Nakayama K."/>
        </authorList>
    </citation>
    <scope>NUCLEOTIDE SEQUENCE</scope>
</reference>
<proteinExistence type="predicted"/>
<protein>
    <submittedName>
        <fullName evidence="4">Ribonuclease H-like domain-containing protein</fullName>
    </submittedName>
</protein>
<dbReference type="Pfam" id="PF07727">
    <property type="entry name" value="RVT_2"/>
    <property type="match status" value="1"/>
</dbReference>
<evidence type="ECO:0000259" key="2">
    <source>
        <dbReference type="Pfam" id="PF07727"/>
    </source>
</evidence>
<dbReference type="Pfam" id="PF14244">
    <property type="entry name" value="Retrotran_gag_3"/>
    <property type="match status" value="1"/>
</dbReference>
<dbReference type="InterPro" id="IPR043502">
    <property type="entry name" value="DNA/RNA_pol_sf"/>
</dbReference>
<dbReference type="InterPro" id="IPR013103">
    <property type="entry name" value="RVT_2"/>
</dbReference>
<reference evidence="4" key="1">
    <citation type="journal article" date="2022" name="Int. J. Mol. Sci.">
        <title>Draft Genome of Tanacetum Coccineum: Genomic Comparison of Closely Related Tanacetum-Family Plants.</title>
        <authorList>
            <person name="Yamashiro T."/>
            <person name="Shiraishi A."/>
            <person name="Nakayama K."/>
            <person name="Satake H."/>
        </authorList>
    </citation>
    <scope>NUCLEOTIDE SEQUENCE</scope>
</reference>
<feature type="region of interest" description="Disordered" evidence="1">
    <location>
        <begin position="516"/>
        <end position="558"/>
    </location>
</feature>
<evidence type="ECO:0000256" key="1">
    <source>
        <dbReference type="SAM" id="MobiDB-lite"/>
    </source>
</evidence>
<dbReference type="InterPro" id="IPR036397">
    <property type="entry name" value="RNaseH_sf"/>
</dbReference>
<evidence type="ECO:0000313" key="5">
    <source>
        <dbReference type="Proteomes" id="UP001151760"/>
    </source>
</evidence>
<organism evidence="4 5">
    <name type="scientific">Tanacetum coccineum</name>
    <dbReference type="NCBI Taxonomy" id="301880"/>
    <lineage>
        <taxon>Eukaryota</taxon>
        <taxon>Viridiplantae</taxon>
        <taxon>Streptophyta</taxon>
        <taxon>Embryophyta</taxon>
        <taxon>Tracheophyta</taxon>
        <taxon>Spermatophyta</taxon>
        <taxon>Magnoliopsida</taxon>
        <taxon>eudicotyledons</taxon>
        <taxon>Gunneridae</taxon>
        <taxon>Pentapetalae</taxon>
        <taxon>asterids</taxon>
        <taxon>campanulids</taxon>
        <taxon>Asterales</taxon>
        <taxon>Asteraceae</taxon>
        <taxon>Asteroideae</taxon>
        <taxon>Anthemideae</taxon>
        <taxon>Anthemidinae</taxon>
        <taxon>Tanacetum</taxon>
    </lineage>
</organism>
<evidence type="ECO:0000313" key="4">
    <source>
        <dbReference type="EMBL" id="GJS95882.1"/>
    </source>
</evidence>
<gene>
    <name evidence="4" type="ORF">Tco_0802850</name>
</gene>
<name>A0ABQ5A0W8_9ASTR</name>
<keyword evidence="5" id="KW-1185">Reference proteome</keyword>
<sequence>MSIHNSEHTLINSDHADDFNDSVTKISKLDIIDPLHLHPNDTTALTVVSIKLKGTENYQVWSCAMLLALEGKNKIGFNDGSCKRSNTDEVLGKQAKHVWKELKETYDKVDGSIMFGLLNQINTLKQNGSSIADYYHKLNALWKQYDAMIELPKCVCNAFEGFKKHNQLLNLMQFLMGLDDSYMQIRSSILSRETLPDVRSAYATISSEDQNFQRNSQNFNTGPSRPNTVNNNRQGGGSGLNNNKPSGGFGLVCENYGFNGHTIDRCFKIIGYPADFEKKRSGKNVKKQGVSNNNSVGKCSSSGFTDEQWKKLGHPNGTEAYIFKNGNLRLSNGLTLYDVMVILEYCVTLISVHKLVKENKVIVAFDENICYFLNQDSYLKNILGLVNNVKAWSSCNPVLNVLKDSLNFDKRDNTGCCEICQMAKQTREPFPLSDHKSKNLRDLVHLDLWRPYKVTRSKGFRFCLTVVDDYTRAVWVYLIKSKDEDSEVGKNDSTNVLQDVNHINFFDIEYPEIPNDDERLANDLNKGKSDSSSSSESGNNINTADFPVDSGNDANSSNDFVATQNEEVATLEENVLFGSNLDQNPSSSQGVHNIRRSSRQSVFLKNYNDFVVESKVKYGLEKYVGYSKLNSKKNCFISQLNKTREPKTYFEASKYSHWINAMNQEMSALLRNGLVIGCSRVFQLDVNNVFLYGDLEEVVYMKPPEGYFPFDNKVCRLKKSLHGLKQALRQWNAKLTSTLIENGFSQSKSDYSLYTKFDKGVFLALLVYVDDIIITGNSVSEIEKFKVFLKSKFMIKDLGKLKYFLGIEVVDTDKGICLNQRKYVLDLLSEYGMLACKPAKTPLLSKLVISNEASDKDPLLENITDYRKLMGKLIYLTNTRPDISYVVHCLSQFMHSPLTSHLKIAFKILRYLKSCPGLGVHITKTSGMFLTAYSDADWAKCIVTRKSVTGYCVFLNNSLVSWKSKKQNT</sequence>
<dbReference type="EMBL" id="BQNB010011843">
    <property type="protein sequence ID" value="GJS95882.1"/>
    <property type="molecule type" value="Genomic_DNA"/>
</dbReference>
<dbReference type="InterPro" id="IPR012337">
    <property type="entry name" value="RNaseH-like_sf"/>
</dbReference>
<dbReference type="PANTHER" id="PTHR11439">
    <property type="entry name" value="GAG-POL-RELATED RETROTRANSPOSON"/>
    <property type="match status" value="1"/>
</dbReference>
<evidence type="ECO:0000259" key="3">
    <source>
        <dbReference type="Pfam" id="PF14244"/>
    </source>
</evidence>
<feature type="domain" description="Reverse transcriptase Ty1/copia-type" evidence="2">
    <location>
        <begin position="680"/>
        <end position="844"/>
    </location>
</feature>
<comment type="caution">
    <text evidence="4">The sequence shown here is derived from an EMBL/GenBank/DDBJ whole genome shotgun (WGS) entry which is preliminary data.</text>
</comment>
<dbReference type="Proteomes" id="UP001151760">
    <property type="component" value="Unassembled WGS sequence"/>
</dbReference>
<feature type="domain" description="Retrotransposon Copia-like N-terminal" evidence="3">
    <location>
        <begin position="38"/>
        <end position="83"/>
    </location>
</feature>
<dbReference type="InterPro" id="IPR029472">
    <property type="entry name" value="Copia-like_N"/>
</dbReference>
<dbReference type="PANTHER" id="PTHR11439:SF508">
    <property type="entry name" value="RNA-DIRECTED DNA POLYMERASE"/>
    <property type="match status" value="1"/>
</dbReference>